<dbReference type="Proteomes" id="UP000699462">
    <property type="component" value="Unassembled WGS sequence"/>
</dbReference>
<feature type="domain" description="LIM zinc-binding" evidence="9">
    <location>
        <begin position="240"/>
        <end position="299"/>
    </location>
</feature>
<feature type="domain" description="LIM zinc-binding" evidence="9">
    <location>
        <begin position="180"/>
        <end position="239"/>
    </location>
</feature>
<dbReference type="PROSITE" id="PS00478">
    <property type="entry name" value="LIM_DOMAIN_1"/>
    <property type="match status" value="2"/>
</dbReference>
<keyword evidence="4" id="KW-0863">Zinc-finger</keyword>
<dbReference type="Gene3D" id="2.10.110.10">
    <property type="entry name" value="Cysteine Rich Protein"/>
    <property type="match status" value="4"/>
</dbReference>
<dbReference type="GO" id="GO:0005634">
    <property type="term" value="C:nucleus"/>
    <property type="evidence" value="ECO:0007669"/>
    <property type="project" value="UniProtKB-SubCell"/>
</dbReference>
<evidence type="ECO:0000256" key="6">
    <source>
        <dbReference type="ARBA" id="ARBA00023038"/>
    </source>
</evidence>
<organism evidence="10 11">
    <name type="scientific">Paragonimus westermani</name>
    <dbReference type="NCBI Taxonomy" id="34504"/>
    <lineage>
        <taxon>Eukaryota</taxon>
        <taxon>Metazoa</taxon>
        <taxon>Spiralia</taxon>
        <taxon>Lophotrochozoa</taxon>
        <taxon>Platyhelminthes</taxon>
        <taxon>Trematoda</taxon>
        <taxon>Digenea</taxon>
        <taxon>Plagiorchiida</taxon>
        <taxon>Troglotremata</taxon>
        <taxon>Troglotrematidae</taxon>
        <taxon>Paragonimus</taxon>
    </lineage>
</organism>
<name>A0A8T0DLL3_9TREM</name>
<gene>
    <name evidence="10" type="ORF">P879_06646</name>
</gene>
<keyword evidence="2 8" id="KW-0479">Metal-binding</keyword>
<proteinExistence type="predicted"/>
<dbReference type="CDD" id="cd09425">
    <property type="entry name" value="LIM4_LIMPETin"/>
    <property type="match status" value="1"/>
</dbReference>
<keyword evidence="5 8" id="KW-0862">Zinc</keyword>
<dbReference type="FunFam" id="2.10.110.10:FF:000013">
    <property type="entry name" value="Four and a half LIM domains 1"/>
    <property type="match status" value="1"/>
</dbReference>
<sequence length="358" mass="41411">MTGTTARSRLKVNSLSNKFRLKIANDVANKTLAGEFQLRQQRNRGGIDRILEHCFGYPRMKHNCFRQKTHLMSQEEVVLKPGEDFLCTQCNLSLIGQRYILNDERPYCVSCYEQQFSNTCESCKEKIKCDSKDLSFKEKHWHEKCFFCSVCKASLADKPFTTKDSDLFCPDCYDEKFSPRCDGCKKIFKAGSRKYEYKGSTWHEECFTCIECKQPLGTKSFVPKDDGVVCVPCYEEKYSQRCFKCTKPIQKGGVTYKGQPWHKTCFLCVNCNTELSGQKFTSKDDQPYCADCYTQLFAKRCHKCTKPISGGSNQLFYLNDRKPVIICLHVFLSVLLMDNTETQLPNGFEIYTMHNEHI</sequence>
<evidence type="ECO:0000256" key="2">
    <source>
        <dbReference type="ARBA" id="ARBA00022723"/>
    </source>
</evidence>
<dbReference type="PROSITE" id="PS50023">
    <property type="entry name" value="LIM_DOMAIN_2"/>
    <property type="match status" value="3"/>
</dbReference>
<dbReference type="AlphaFoldDB" id="A0A8T0DLL3"/>
<evidence type="ECO:0000256" key="8">
    <source>
        <dbReference type="PROSITE-ProRule" id="PRU00125"/>
    </source>
</evidence>
<comment type="subcellular location">
    <subcellularLocation>
        <location evidence="1">Nucleus</location>
    </subcellularLocation>
</comment>
<accession>A0A8T0DLL3</accession>
<evidence type="ECO:0000259" key="9">
    <source>
        <dbReference type="PROSITE" id="PS50023"/>
    </source>
</evidence>
<keyword evidence="6 8" id="KW-0440">LIM domain</keyword>
<dbReference type="GO" id="GO:0030018">
    <property type="term" value="C:Z disc"/>
    <property type="evidence" value="ECO:0007669"/>
    <property type="project" value="TreeGrafter"/>
</dbReference>
<keyword evidence="7" id="KW-0539">Nucleus</keyword>
<dbReference type="GO" id="GO:0003712">
    <property type="term" value="F:transcription coregulator activity"/>
    <property type="evidence" value="ECO:0007669"/>
    <property type="project" value="TreeGrafter"/>
</dbReference>
<evidence type="ECO:0000256" key="3">
    <source>
        <dbReference type="ARBA" id="ARBA00022737"/>
    </source>
</evidence>
<dbReference type="SUPFAM" id="SSF57716">
    <property type="entry name" value="Glucocorticoid receptor-like (DNA-binding domain)"/>
    <property type="match status" value="4"/>
</dbReference>
<dbReference type="GO" id="GO:0008270">
    <property type="term" value="F:zinc ion binding"/>
    <property type="evidence" value="ECO:0007669"/>
    <property type="project" value="UniProtKB-KW"/>
</dbReference>
<keyword evidence="11" id="KW-1185">Reference proteome</keyword>
<dbReference type="CDD" id="cd09343">
    <property type="entry name" value="LIM1_FHL"/>
    <property type="match status" value="1"/>
</dbReference>
<dbReference type="Pfam" id="PF25076">
    <property type="entry name" value="LIM_FHL2-3_N"/>
    <property type="match status" value="1"/>
</dbReference>
<comment type="caution">
    <text evidence="10">The sequence shown here is derived from an EMBL/GenBank/DDBJ whole genome shotgun (WGS) entry which is preliminary data.</text>
</comment>
<dbReference type="Pfam" id="PF00412">
    <property type="entry name" value="LIM"/>
    <property type="match status" value="3"/>
</dbReference>
<dbReference type="OrthoDB" id="274660at2759"/>
<dbReference type="SMART" id="SM00132">
    <property type="entry name" value="LIM"/>
    <property type="match status" value="4"/>
</dbReference>
<dbReference type="InterPro" id="IPR056807">
    <property type="entry name" value="LIM_FHL1/2/3/5_N"/>
</dbReference>
<dbReference type="FunFam" id="2.10.110.10:FF:000066">
    <property type="entry name" value="Four and a half LIM domains protein"/>
    <property type="match status" value="1"/>
</dbReference>
<dbReference type="EMBL" id="JTDF01003666">
    <property type="protein sequence ID" value="KAF8567611.1"/>
    <property type="molecule type" value="Genomic_DNA"/>
</dbReference>
<dbReference type="PANTHER" id="PTHR24205">
    <property type="entry name" value="FOUR AND A HALF LIM DOMAINS PROTEIN"/>
    <property type="match status" value="1"/>
</dbReference>
<keyword evidence="3" id="KW-0677">Repeat</keyword>
<evidence type="ECO:0000313" key="11">
    <source>
        <dbReference type="Proteomes" id="UP000699462"/>
    </source>
</evidence>
<feature type="domain" description="LIM zinc-binding" evidence="9">
    <location>
        <begin position="118"/>
        <end position="179"/>
    </location>
</feature>
<evidence type="ECO:0000256" key="5">
    <source>
        <dbReference type="ARBA" id="ARBA00022833"/>
    </source>
</evidence>
<dbReference type="PANTHER" id="PTHR24205:SF4">
    <property type="entry name" value="PROTEIN ESPINAS"/>
    <property type="match status" value="1"/>
</dbReference>
<evidence type="ECO:0000256" key="7">
    <source>
        <dbReference type="ARBA" id="ARBA00023242"/>
    </source>
</evidence>
<protein>
    <recommendedName>
        <fullName evidence="9">LIM zinc-binding domain-containing protein</fullName>
    </recommendedName>
</protein>
<reference evidence="10 11" key="1">
    <citation type="submission" date="2019-07" db="EMBL/GenBank/DDBJ databases">
        <title>Annotation for the trematode Paragonimus westermani.</title>
        <authorList>
            <person name="Choi Y.-J."/>
        </authorList>
    </citation>
    <scope>NUCLEOTIDE SEQUENCE [LARGE SCALE GENOMIC DNA]</scope>
    <source>
        <strain evidence="10">180907_Pwestermani</strain>
    </source>
</reference>
<evidence type="ECO:0000256" key="1">
    <source>
        <dbReference type="ARBA" id="ARBA00004123"/>
    </source>
</evidence>
<dbReference type="InterPro" id="IPR001781">
    <property type="entry name" value="Znf_LIM"/>
</dbReference>
<evidence type="ECO:0000313" key="10">
    <source>
        <dbReference type="EMBL" id="KAF8567611.1"/>
    </source>
</evidence>
<evidence type="ECO:0000256" key="4">
    <source>
        <dbReference type="ARBA" id="ARBA00022771"/>
    </source>
</evidence>